<keyword evidence="3" id="KW-1185">Reference proteome</keyword>
<organism evidence="2 3">
    <name type="scientific">Favolaschia claudopus</name>
    <dbReference type="NCBI Taxonomy" id="2862362"/>
    <lineage>
        <taxon>Eukaryota</taxon>
        <taxon>Fungi</taxon>
        <taxon>Dikarya</taxon>
        <taxon>Basidiomycota</taxon>
        <taxon>Agaricomycotina</taxon>
        <taxon>Agaricomycetes</taxon>
        <taxon>Agaricomycetidae</taxon>
        <taxon>Agaricales</taxon>
        <taxon>Marasmiineae</taxon>
        <taxon>Mycenaceae</taxon>
        <taxon>Favolaschia</taxon>
    </lineage>
</organism>
<dbReference type="Gene3D" id="3.30.160.60">
    <property type="entry name" value="Classic Zinc Finger"/>
    <property type="match status" value="2"/>
</dbReference>
<sequence>PFCAKCKKNVKSLSALQDHYRGKAEAIHPKCSKCLKGFYNNNAAVEHYNTAHPKKRCSCGVQVYIENLEDHYINSCFHPTCIICDVGFKDDTALNEHSIYAHASLRCTICKFQFRTNVELKLHFNLSMFHPNCPTCGHGCPDDSTLEKVIRVTISPVYDSK</sequence>
<protein>
    <recommendedName>
        <fullName evidence="1">C2H2-type domain-containing protein</fullName>
    </recommendedName>
</protein>
<reference evidence="2 3" key="1">
    <citation type="journal article" date="2024" name="J Genomics">
        <title>Draft genome sequencing and assembly of Favolaschia claudopus CIRM-BRFM 2984 isolated from oak limbs.</title>
        <authorList>
            <person name="Navarro D."/>
            <person name="Drula E."/>
            <person name="Chaduli D."/>
            <person name="Cazenave R."/>
            <person name="Ahrendt S."/>
            <person name="Wang J."/>
            <person name="Lipzen A."/>
            <person name="Daum C."/>
            <person name="Barry K."/>
            <person name="Grigoriev I.V."/>
            <person name="Favel A."/>
            <person name="Rosso M.N."/>
            <person name="Martin F."/>
        </authorList>
    </citation>
    <scope>NUCLEOTIDE SEQUENCE [LARGE SCALE GENOMIC DNA]</scope>
    <source>
        <strain evidence="2 3">CIRM-BRFM 2984</strain>
    </source>
</reference>
<dbReference type="InterPro" id="IPR013087">
    <property type="entry name" value="Znf_C2H2_type"/>
</dbReference>
<feature type="non-terminal residue" evidence="2">
    <location>
        <position position="1"/>
    </location>
</feature>
<proteinExistence type="predicted"/>
<dbReference type="AlphaFoldDB" id="A0AAW0BL83"/>
<accession>A0AAW0BL83</accession>
<comment type="caution">
    <text evidence="2">The sequence shown here is derived from an EMBL/GenBank/DDBJ whole genome shotgun (WGS) entry which is preliminary data.</text>
</comment>
<evidence type="ECO:0000313" key="3">
    <source>
        <dbReference type="Proteomes" id="UP001362999"/>
    </source>
</evidence>
<evidence type="ECO:0000259" key="1">
    <source>
        <dbReference type="PROSITE" id="PS00028"/>
    </source>
</evidence>
<name>A0AAW0BL83_9AGAR</name>
<dbReference type="EMBL" id="JAWWNJ010000030">
    <property type="protein sequence ID" value="KAK7026962.1"/>
    <property type="molecule type" value="Genomic_DNA"/>
</dbReference>
<evidence type="ECO:0000313" key="2">
    <source>
        <dbReference type="EMBL" id="KAK7026962.1"/>
    </source>
</evidence>
<feature type="domain" description="C2H2-type" evidence="1">
    <location>
        <begin position="81"/>
        <end position="102"/>
    </location>
</feature>
<dbReference type="Pfam" id="PF12874">
    <property type="entry name" value="zf-met"/>
    <property type="match status" value="1"/>
</dbReference>
<dbReference type="PROSITE" id="PS00028">
    <property type="entry name" value="ZINC_FINGER_C2H2_1"/>
    <property type="match status" value="2"/>
</dbReference>
<dbReference type="SMART" id="SM00355">
    <property type="entry name" value="ZnF_C2H2"/>
    <property type="match status" value="4"/>
</dbReference>
<dbReference type="Proteomes" id="UP001362999">
    <property type="component" value="Unassembled WGS sequence"/>
</dbReference>
<gene>
    <name evidence="2" type="ORF">R3P38DRAFT_2527273</name>
</gene>
<feature type="domain" description="C2H2-type" evidence="1">
    <location>
        <begin position="31"/>
        <end position="52"/>
    </location>
</feature>